<feature type="transmembrane region" description="Helical" evidence="1">
    <location>
        <begin position="23"/>
        <end position="44"/>
    </location>
</feature>
<evidence type="ECO:0000313" key="3">
    <source>
        <dbReference type="Proteomes" id="UP000700248"/>
    </source>
</evidence>
<accession>A0A9D2VGA7</accession>
<evidence type="ECO:0000313" key="2">
    <source>
        <dbReference type="EMBL" id="HJH24458.1"/>
    </source>
</evidence>
<dbReference type="EMBL" id="DYTQ01000090">
    <property type="protein sequence ID" value="HJH24458.1"/>
    <property type="molecule type" value="Genomic_DNA"/>
</dbReference>
<name>A0A9D2VGA7_9BURK</name>
<sequence length="45" mass="4983">MSSDRFTVSPLAPQKTYRFEPTWWHIGLSATAILVLPLALAALLV</sequence>
<comment type="caution">
    <text evidence="2">The sequence shown here is derived from an EMBL/GenBank/DDBJ whole genome shotgun (WGS) entry which is preliminary data.</text>
</comment>
<reference evidence="2" key="2">
    <citation type="submission" date="2021-09" db="EMBL/GenBank/DDBJ databases">
        <authorList>
            <person name="Gilroy R."/>
        </authorList>
    </citation>
    <scope>NUCLEOTIDE SEQUENCE</scope>
    <source>
        <strain evidence="2">CHK175-13533</strain>
    </source>
</reference>
<gene>
    <name evidence="2" type="ORF">K8U84_07890</name>
</gene>
<protein>
    <submittedName>
        <fullName evidence="2">Uncharacterized protein</fullName>
    </submittedName>
</protein>
<dbReference type="Proteomes" id="UP000700248">
    <property type="component" value="Unassembled WGS sequence"/>
</dbReference>
<reference evidence="2" key="1">
    <citation type="journal article" date="2021" name="PeerJ">
        <title>Extensive microbial diversity within the chicken gut microbiome revealed by metagenomics and culture.</title>
        <authorList>
            <person name="Gilroy R."/>
            <person name="Ravi A."/>
            <person name="Getino M."/>
            <person name="Pursley I."/>
            <person name="Horton D.L."/>
            <person name="Alikhan N.F."/>
            <person name="Baker D."/>
            <person name="Gharbi K."/>
            <person name="Hall N."/>
            <person name="Watson M."/>
            <person name="Adriaenssens E.M."/>
            <person name="Foster-Nyarko E."/>
            <person name="Jarju S."/>
            <person name="Secka A."/>
            <person name="Antonio M."/>
            <person name="Oren A."/>
            <person name="Chaudhuri R.R."/>
            <person name="La Ragione R."/>
            <person name="Hildebrand F."/>
            <person name="Pallen M.J."/>
        </authorList>
    </citation>
    <scope>NUCLEOTIDE SEQUENCE</scope>
    <source>
        <strain evidence="2">CHK175-13533</strain>
    </source>
</reference>
<keyword evidence="1" id="KW-0472">Membrane</keyword>
<keyword evidence="1" id="KW-1133">Transmembrane helix</keyword>
<keyword evidence="1" id="KW-0812">Transmembrane</keyword>
<dbReference type="RefSeq" id="WP_159436864.1">
    <property type="nucleotide sequence ID" value="NZ_DYTQ01000090.1"/>
</dbReference>
<organism evidence="2 3">
    <name type="scientific">Paenalcaligenes hominis</name>
    <dbReference type="NCBI Taxonomy" id="643674"/>
    <lineage>
        <taxon>Bacteria</taxon>
        <taxon>Pseudomonadati</taxon>
        <taxon>Pseudomonadota</taxon>
        <taxon>Betaproteobacteria</taxon>
        <taxon>Burkholderiales</taxon>
        <taxon>Alcaligenaceae</taxon>
        <taxon>Paenalcaligenes</taxon>
    </lineage>
</organism>
<evidence type="ECO:0000256" key="1">
    <source>
        <dbReference type="SAM" id="Phobius"/>
    </source>
</evidence>
<dbReference type="AlphaFoldDB" id="A0A9D2VGA7"/>
<proteinExistence type="predicted"/>